<evidence type="ECO:0000313" key="1">
    <source>
        <dbReference type="EMBL" id="RGV68076.1"/>
    </source>
</evidence>
<dbReference type="AlphaFoldDB" id="A0A412YSU5"/>
<name>A0A412YSU5_9BACT</name>
<dbReference type="EMBL" id="QRZL01000044">
    <property type="protein sequence ID" value="RGV68076.1"/>
    <property type="molecule type" value="Genomic_DNA"/>
</dbReference>
<comment type="caution">
    <text evidence="1">The sequence shown here is derived from an EMBL/GenBank/DDBJ whole genome shotgun (WGS) entry which is preliminary data.</text>
</comment>
<sequence length="242" mass="27667">MKDKKFNTLSLITSITALVISLASVYFQFFYIKHSLLYAVMPIEHNDKKDIDIPLIFRNGGNQEEIILSTVLYLELKTDSVFHYKRISNLKSDAYPLMLAPNEHKLVILSGNYEEYFKGLILIDNDSISGYCPVTYLDNLWLVMDIEYLSSNGSMNKVSHKIAEISFTNNNTIKLIHGEPVILYELEMDTDSENAGYYSMPKQYSGHISIDLQDSSSMRKNKDKLLMIESLIGDSLKNILPK</sequence>
<accession>A0A412YSU5</accession>
<organism evidence="1 2">
    <name type="scientific">Phocaeicola dorei</name>
    <dbReference type="NCBI Taxonomy" id="357276"/>
    <lineage>
        <taxon>Bacteria</taxon>
        <taxon>Pseudomonadati</taxon>
        <taxon>Bacteroidota</taxon>
        <taxon>Bacteroidia</taxon>
        <taxon>Bacteroidales</taxon>
        <taxon>Bacteroidaceae</taxon>
        <taxon>Phocaeicola</taxon>
    </lineage>
</organism>
<dbReference type="Proteomes" id="UP000283678">
    <property type="component" value="Unassembled WGS sequence"/>
</dbReference>
<protein>
    <submittedName>
        <fullName evidence="1">Uncharacterized protein</fullName>
    </submittedName>
</protein>
<dbReference type="RefSeq" id="WP_118429398.1">
    <property type="nucleotide sequence ID" value="NZ_QRZL01000044.1"/>
</dbReference>
<evidence type="ECO:0000313" key="2">
    <source>
        <dbReference type="Proteomes" id="UP000283678"/>
    </source>
</evidence>
<proteinExistence type="predicted"/>
<reference evidence="1 2" key="1">
    <citation type="submission" date="2018-08" db="EMBL/GenBank/DDBJ databases">
        <title>A genome reference for cultivated species of the human gut microbiota.</title>
        <authorList>
            <person name="Zou Y."/>
            <person name="Xue W."/>
            <person name="Luo G."/>
        </authorList>
    </citation>
    <scope>NUCLEOTIDE SEQUENCE [LARGE SCALE GENOMIC DNA]</scope>
    <source>
        <strain evidence="1 2">AF14-1AC</strain>
    </source>
</reference>
<gene>
    <name evidence="1" type="ORF">DWW04_22650</name>
</gene>